<name>A0ABR1EFV2_NECAM</name>
<evidence type="ECO:0000313" key="1">
    <source>
        <dbReference type="EMBL" id="KAK6760786.1"/>
    </source>
</evidence>
<accession>A0ABR1EFV2</accession>
<organism evidence="1 2">
    <name type="scientific">Necator americanus</name>
    <name type="common">Human hookworm</name>
    <dbReference type="NCBI Taxonomy" id="51031"/>
    <lineage>
        <taxon>Eukaryota</taxon>
        <taxon>Metazoa</taxon>
        <taxon>Ecdysozoa</taxon>
        <taxon>Nematoda</taxon>
        <taxon>Chromadorea</taxon>
        <taxon>Rhabditida</taxon>
        <taxon>Rhabditina</taxon>
        <taxon>Rhabditomorpha</taxon>
        <taxon>Strongyloidea</taxon>
        <taxon>Ancylostomatidae</taxon>
        <taxon>Bunostominae</taxon>
        <taxon>Necator</taxon>
    </lineage>
</organism>
<dbReference type="Proteomes" id="UP001303046">
    <property type="component" value="Unassembled WGS sequence"/>
</dbReference>
<gene>
    <name evidence="1" type="primary">Necator_chrX.g22178</name>
    <name evidence="1" type="ORF">RB195_022017</name>
</gene>
<keyword evidence="2" id="KW-1185">Reference proteome</keyword>
<reference evidence="1 2" key="1">
    <citation type="submission" date="2023-08" db="EMBL/GenBank/DDBJ databases">
        <title>A Necator americanus chromosomal reference genome.</title>
        <authorList>
            <person name="Ilik V."/>
            <person name="Petrzelkova K.J."/>
            <person name="Pardy F."/>
            <person name="Fuh T."/>
            <person name="Niatou-Singa F.S."/>
            <person name="Gouil Q."/>
            <person name="Baker L."/>
            <person name="Ritchie M.E."/>
            <person name="Jex A.R."/>
            <person name="Gazzola D."/>
            <person name="Li H."/>
            <person name="Toshio Fujiwara R."/>
            <person name="Zhan B."/>
            <person name="Aroian R.V."/>
            <person name="Pafco B."/>
            <person name="Schwarz E.M."/>
        </authorList>
    </citation>
    <scope>NUCLEOTIDE SEQUENCE [LARGE SCALE GENOMIC DNA]</scope>
    <source>
        <strain evidence="1 2">Aroian</strain>
        <tissue evidence="1">Whole animal</tissue>
    </source>
</reference>
<evidence type="ECO:0000313" key="2">
    <source>
        <dbReference type="Proteomes" id="UP001303046"/>
    </source>
</evidence>
<comment type="caution">
    <text evidence="1">The sequence shown here is derived from an EMBL/GenBank/DDBJ whole genome shotgun (WGS) entry which is preliminary data.</text>
</comment>
<sequence length="146" mass="16417">MYRDNRVLSYRSRRPFLSVIKATKGGRAIYPIHDGEGYRSYREIIYQAHPRNVLVYGVGSSECIRQTDCDVEEDALVNGATVFVSETLYRPIVPTADIDYYLQILGLQIQVCSSVSRVRVLAPTIHMASGRLPAHPTLVAMSVRTK</sequence>
<proteinExistence type="predicted"/>
<dbReference type="EMBL" id="JAVFWL010000006">
    <property type="protein sequence ID" value="KAK6760786.1"/>
    <property type="molecule type" value="Genomic_DNA"/>
</dbReference>
<protein>
    <submittedName>
        <fullName evidence="1">Uncharacterized protein</fullName>
    </submittedName>
</protein>